<dbReference type="KEGG" id="stur:STURON_00209"/>
<dbReference type="Proteomes" id="UP000067243">
    <property type="component" value="Chromosome"/>
</dbReference>
<evidence type="ECO:0000256" key="1">
    <source>
        <dbReference type="SAM" id="Coils"/>
    </source>
</evidence>
<dbReference type="RefSeq" id="WP_075048059.1">
    <property type="nucleotide sequence ID" value="NZ_CP012328.1"/>
</dbReference>
<accession>A0A0K1P591</accession>
<gene>
    <name evidence="3" type="ORF">STURON_00209</name>
</gene>
<keyword evidence="1" id="KW-0175">Coiled coil</keyword>
<dbReference type="AlphaFoldDB" id="A0A0K1P591"/>
<sequence length="497" mass="57473">MEYVLFNNNKNLKGIVDEVFVKDGQPVKKGQKLTTISTQVDKIEIISPIDGVIKNIFIIESLIVSCNDKLFEIVTHQELLELAKEPNNLNDTLKEGLEEFNYFDSYDDVESNPIMEELEKKLEQTNQVINNKNKNLNFNRQDLQETKVSDAAYLNDFIKNKKVEINDSITQELSYFTKNTSLDMEENVFKEKTSNFLYQPLNEAKDEEKNLFQEEIDKEKEKFNELLKQNANISDINKSYEESITDDKKDYLNKLDTLNNDFLQKKENIESNEFSKTSKLNNLEKAQVVEEKDDLFYEKPSNLNKTENLKKDLDVKKISKSSISFTANLNSLLNLYDILEKAFIKRNQKLEISSLLIKATLIALNESNIEIKDNKIALIQKMAKAFNKKELTYIEKSSTIFDFQNSLNNLETLNEDLQFKIFDFINFNNNILNFNLNDSSSFSISLNSLCQIVNNDGSISTSLNANITFDSNSITYDEISNFIDIYIDLVENPGYLI</sequence>
<evidence type="ECO:0000313" key="3">
    <source>
        <dbReference type="EMBL" id="AKU79455.1"/>
    </source>
</evidence>
<proteinExistence type="predicted"/>
<dbReference type="Pfam" id="PF25917">
    <property type="entry name" value="BSH_RND"/>
    <property type="match status" value="1"/>
</dbReference>
<dbReference type="EMBL" id="CP012328">
    <property type="protein sequence ID" value="AKU79455.1"/>
    <property type="molecule type" value="Genomic_DNA"/>
</dbReference>
<feature type="coiled-coil region" evidence="1">
    <location>
        <begin position="115"/>
        <end position="146"/>
    </location>
</feature>
<dbReference type="STRING" id="216946.STURO_v1c02080"/>
<name>A0A0K1P591_9MOLU</name>
<feature type="coiled-coil region" evidence="1">
    <location>
        <begin position="201"/>
        <end position="268"/>
    </location>
</feature>
<keyword evidence="4" id="KW-1185">Reference proteome</keyword>
<evidence type="ECO:0000313" key="4">
    <source>
        <dbReference type="Proteomes" id="UP000067243"/>
    </source>
</evidence>
<dbReference type="InterPro" id="IPR058625">
    <property type="entry name" value="MdtA-like_BSH"/>
</dbReference>
<protein>
    <recommendedName>
        <fullName evidence="2">Multidrug resistance protein MdtA-like barrel-sandwich hybrid domain-containing protein</fullName>
    </recommendedName>
</protein>
<dbReference type="OrthoDB" id="387237at2"/>
<reference evidence="3 4" key="1">
    <citation type="journal article" date="2015" name="Genome Announc.">
        <title>Complete Genome Sequence of Spiroplasma turonicum Strain Tab4cT, a Parasite of a Horse Fly, Haematopota sp. (Diptera: Tabanidae).</title>
        <authorList>
            <person name="Davis R.E."/>
            <person name="Shao J."/>
            <person name="Zhao Y."/>
            <person name="Gasparich G.E."/>
            <person name="Gaynor B.J."/>
            <person name="Donofrio N."/>
        </authorList>
    </citation>
    <scope>NUCLEOTIDE SEQUENCE [LARGE SCALE GENOMIC DNA]</scope>
    <source>
        <strain evidence="3 4">Tab4c</strain>
    </source>
</reference>
<dbReference type="Gene3D" id="2.40.50.100">
    <property type="match status" value="1"/>
</dbReference>
<feature type="domain" description="Multidrug resistance protein MdtA-like barrel-sandwich hybrid" evidence="2">
    <location>
        <begin position="13"/>
        <end position="75"/>
    </location>
</feature>
<dbReference type="InterPro" id="IPR011053">
    <property type="entry name" value="Single_hybrid_motif"/>
</dbReference>
<dbReference type="SUPFAM" id="SSF51230">
    <property type="entry name" value="Single hybrid motif"/>
    <property type="match status" value="1"/>
</dbReference>
<dbReference type="PATRIC" id="fig|216946.3.peg.208"/>
<evidence type="ECO:0000259" key="2">
    <source>
        <dbReference type="Pfam" id="PF25917"/>
    </source>
</evidence>
<organism evidence="3 4">
    <name type="scientific">Spiroplasma turonicum</name>
    <dbReference type="NCBI Taxonomy" id="216946"/>
    <lineage>
        <taxon>Bacteria</taxon>
        <taxon>Bacillati</taxon>
        <taxon>Mycoplasmatota</taxon>
        <taxon>Mollicutes</taxon>
        <taxon>Entomoplasmatales</taxon>
        <taxon>Spiroplasmataceae</taxon>
        <taxon>Spiroplasma</taxon>
    </lineage>
</organism>